<dbReference type="InterPro" id="IPR050228">
    <property type="entry name" value="Carboxylesterase_BioH"/>
</dbReference>
<sequence>MTWARSSVGDGPPLILMHGWGMEGRIFRPWLAHLVEHFTCICLDLPGHGASPCAAGLHWDRSLDDLAEILAAWPRPHLLGWSLGGLLALGLALRQPLALASLHLVATSPCFVQRPDWSCALPEAILAEFATRLRSDAHATRQRFVALQVLGDPGARVRLPDTRQWPAPDHGCLEDGLNLLATQDLRPSLRPLDYPVTILQGGRDRIVPPAAGAHLSAALGAEYRLLAEAGHAPFLSDPATCGRCLLEALT</sequence>
<dbReference type="Gene3D" id="3.40.50.1820">
    <property type="entry name" value="alpha/beta hydrolase"/>
    <property type="match status" value="1"/>
</dbReference>
<dbReference type="KEGG" id="acz:Acaty_c2473"/>
<dbReference type="GeneID" id="92932537"/>
<evidence type="ECO:0000313" key="3">
    <source>
        <dbReference type="Proteomes" id="UP000005522"/>
    </source>
</evidence>
<name>A0A060A2J5_ACICK</name>
<dbReference type="eggNOG" id="COG2267">
    <property type="taxonomic scope" value="Bacteria"/>
</dbReference>
<dbReference type="RefSeq" id="WP_014003517.1">
    <property type="nucleotide sequence ID" value="NZ_CP005986.1"/>
</dbReference>
<dbReference type="InterPro" id="IPR029058">
    <property type="entry name" value="AB_hydrolase_fold"/>
</dbReference>
<reference evidence="2 3" key="1">
    <citation type="journal article" date="2009" name="J. Bacteriol.">
        <title>Draft genome sequence of the extremely acidophilic bacterium Acidithiobacillus caldus ATCC 51756 reveals metabolic versatility in the genus Acidithiobacillus.</title>
        <authorList>
            <person name="Valdes J."/>
            <person name="Quatrini R."/>
            <person name="Hallberg K."/>
            <person name="Dopson M."/>
            <person name="Valenzuela P.D."/>
            <person name="Holmes D.S."/>
        </authorList>
    </citation>
    <scope>NUCLEOTIDE SEQUENCE [LARGE SCALE GENOMIC DNA]</scope>
    <source>
        <strain evidence="3">ATCC 51756 / DSM 8584 / KU</strain>
    </source>
</reference>
<dbReference type="HOGENOM" id="CLU_020336_12_2_6"/>
<gene>
    <name evidence="2" type="ORF">Acaty_c2473</name>
</gene>
<dbReference type="PRINTS" id="PR00111">
    <property type="entry name" value="ABHYDROLASE"/>
</dbReference>
<protein>
    <submittedName>
        <fullName evidence="2">Biotin synthesis protein BioH</fullName>
    </submittedName>
</protein>
<dbReference type="Proteomes" id="UP000005522">
    <property type="component" value="Chromosome"/>
</dbReference>
<accession>A0A060A2J5</accession>
<dbReference type="PANTHER" id="PTHR43194:SF5">
    <property type="entry name" value="PIMELOYL-[ACYL-CARRIER PROTEIN] METHYL ESTER ESTERASE"/>
    <property type="match status" value="1"/>
</dbReference>
<dbReference type="InterPro" id="IPR000073">
    <property type="entry name" value="AB_hydrolase_1"/>
</dbReference>
<dbReference type="PANTHER" id="PTHR43194">
    <property type="entry name" value="HYDROLASE ALPHA/BETA FOLD FAMILY"/>
    <property type="match status" value="1"/>
</dbReference>
<dbReference type="Pfam" id="PF12697">
    <property type="entry name" value="Abhydrolase_6"/>
    <property type="match status" value="1"/>
</dbReference>
<proteinExistence type="predicted"/>
<evidence type="ECO:0000259" key="1">
    <source>
        <dbReference type="Pfam" id="PF12697"/>
    </source>
</evidence>
<organism evidence="2 3">
    <name type="scientific">Acidithiobacillus caldus (strain ATCC 51756 / DSM 8584 / KU)</name>
    <dbReference type="NCBI Taxonomy" id="637389"/>
    <lineage>
        <taxon>Bacteria</taxon>
        <taxon>Pseudomonadati</taxon>
        <taxon>Pseudomonadota</taxon>
        <taxon>Acidithiobacillia</taxon>
        <taxon>Acidithiobacillales</taxon>
        <taxon>Acidithiobacillaceae</taxon>
        <taxon>Acidithiobacillus</taxon>
    </lineage>
</organism>
<dbReference type="SUPFAM" id="SSF53474">
    <property type="entry name" value="alpha/beta-Hydrolases"/>
    <property type="match status" value="1"/>
</dbReference>
<feature type="domain" description="AB hydrolase-1" evidence="1">
    <location>
        <begin position="14"/>
        <end position="239"/>
    </location>
</feature>
<dbReference type="EMBL" id="CP005986">
    <property type="protein sequence ID" value="AIA56317.1"/>
    <property type="molecule type" value="Genomic_DNA"/>
</dbReference>
<dbReference type="AlphaFoldDB" id="A0A060A2J5"/>
<evidence type="ECO:0000313" key="2">
    <source>
        <dbReference type="EMBL" id="AIA56317.1"/>
    </source>
</evidence>